<evidence type="ECO:0000313" key="13">
    <source>
        <dbReference type="EMBL" id="CDM23640.1"/>
    </source>
</evidence>
<feature type="transmembrane region" description="Helical" evidence="10">
    <location>
        <begin position="296"/>
        <end position="319"/>
    </location>
</feature>
<dbReference type="PROSITE" id="PS50928">
    <property type="entry name" value="ABC_TM1"/>
    <property type="match status" value="1"/>
</dbReference>
<keyword evidence="8 10" id="KW-0472">Membrane</keyword>
<evidence type="ECO:0000256" key="10">
    <source>
        <dbReference type="RuleBase" id="RU363032"/>
    </source>
</evidence>
<sequence length="332" mass="34718">MSATASSNATPAPNPAATSAADSAATPAAAPAATAATSAAATAVPAPPGPFKSFWQDFSRNRGALTGLYYIVAMLLIAVFAGLIAPHDPSMQYRDALLQPPAWLDGGSWRFVLGTDDVGRDILSRLMHGARLSLLVGFLVVSVSLVLGIFFGVIAGYAGGIVDIAIMRVVDIMLALPSLLMALVLVAIFGPSIVNASLALSFVALPHYVRLTRAAVLREMTCDYVTASRVVGAGPWRQMFVNILPNCLAPLIVQASLGFSNAILDMAALGFLGMGAQPPTPEWGTMLANVLQFAQSAWWVVTFPGLAILLAVLAFNLMGDGLRDALDPRLKV</sequence>
<dbReference type="Proteomes" id="UP000019805">
    <property type="component" value="Chromosome"/>
</dbReference>
<name>W8X8T6_CASD6</name>
<reference evidence="13 14" key="1">
    <citation type="journal article" date="2014" name="BMC Microbiol.">
        <title>The oxygen-independent metabolism of cyclic monoterpenes in Castellaniella defragrans 65Phen.</title>
        <authorList>
            <person name="Petasch J."/>
            <person name="Disch E.M."/>
            <person name="Markert S."/>
            <person name="Becher D."/>
            <person name="Schweder T."/>
            <person name="Huttel B."/>
            <person name="Reinhardt R."/>
            <person name="Harder J."/>
        </authorList>
    </citation>
    <scope>NUCLEOTIDE SEQUENCE [LARGE SCALE GENOMIC DNA]</scope>
    <source>
        <strain evidence="13">65Phen</strain>
    </source>
</reference>
<dbReference type="GO" id="GO:0071916">
    <property type="term" value="F:dipeptide transmembrane transporter activity"/>
    <property type="evidence" value="ECO:0007669"/>
    <property type="project" value="TreeGrafter"/>
</dbReference>
<feature type="region of interest" description="Disordered" evidence="11">
    <location>
        <begin position="1"/>
        <end position="24"/>
    </location>
</feature>
<organism evidence="13 14">
    <name type="scientific">Castellaniella defragrans (strain DSM 12143 / CCUG 39792 / 65Phen)</name>
    <name type="common">Alcaligenes defragrans</name>
    <dbReference type="NCBI Taxonomy" id="1437824"/>
    <lineage>
        <taxon>Bacteria</taxon>
        <taxon>Pseudomonadati</taxon>
        <taxon>Pseudomonadota</taxon>
        <taxon>Betaproteobacteria</taxon>
        <taxon>Burkholderiales</taxon>
        <taxon>Alcaligenaceae</taxon>
        <taxon>Castellaniella</taxon>
    </lineage>
</organism>
<keyword evidence="6" id="KW-0653">Protein transport</keyword>
<gene>
    <name evidence="13" type="ORF">BN940_05856</name>
</gene>
<dbReference type="SUPFAM" id="SSF161098">
    <property type="entry name" value="MetI-like"/>
    <property type="match status" value="1"/>
</dbReference>
<feature type="transmembrane region" description="Helical" evidence="10">
    <location>
        <begin position="179"/>
        <end position="205"/>
    </location>
</feature>
<keyword evidence="3" id="KW-1003">Cell membrane</keyword>
<dbReference type="InterPro" id="IPR050366">
    <property type="entry name" value="BP-dependent_transpt_permease"/>
</dbReference>
<dbReference type="Gene3D" id="1.10.3720.10">
    <property type="entry name" value="MetI-like"/>
    <property type="match status" value="1"/>
</dbReference>
<keyword evidence="2 10" id="KW-0813">Transport</keyword>
<evidence type="ECO:0000256" key="3">
    <source>
        <dbReference type="ARBA" id="ARBA00022475"/>
    </source>
</evidence>
<feature type="transmembrane region" description="Helical" evidence="10">
    <location>
        <begin position="67"/>
        <end position="85"/>
    </location>
</feature>
<evidence type="ECO:0000256" key="7">
    <source>
        <dbReference type="ARBA" id="ARBA00022989"/>
    </source>
</evidence>
<dbReference type="PATRIC" id="fig|1437824.5.peg.1157"/>
<comment type="subcellular location">
    <subcellularLocation>
        <location evidence="1">Cell inner membrane</location>
        <topology evidence="1">Multi-pass membrane protein</topology>
    </subcellularLocation>
    <subcellularLocation>
        <location evidence="10">Cell membrane</location>
        <topology evidence="10">Multi-pass membrane protein</topology>
    </subcellularLocation>
</comment>
<accession>W8X8T6</accession>
<evidence type="ECO:0000256" key="8">
    <source>
        <dbReference type="ARBA" id="ARBA00023136"/>
    </source>
</evidence>
<comment type="similarity">
    <text evidence="9">Belongs to the binding-protein-dependent transport system permease family. OppBC subfamily.</text>
</comment>
<dbReference type="FunFam" id="1.10.3720.10:FF:000007">
    <property type="entry name" value="Dipeptide ABC transporter permease DppC"/>
    <property type="match status" value="1"/>
</dbReference>
<evidence type="ECO:0000256" key="11">
    <source>
        <dbReference type="SAM" id="MobiDB-lite"/>
    </source>
</evidence>
<feature type="transmembrane region" description="Helical" evidence="10">
    <location>
        <begin position="132"/>
        <end position="159"/>
    </location>
</feature>
<keyword evidence="5 10" id="KW-0812">Transmembrane</keyword>
<keyword evidence="7 10" id="KW-1133">Transmembrane helix</keyword>
<dbReference type="PANTHER" id="PTHR43386:SF1">
    <property type="entry name" value="D,D-DIPEPTIDE TRANSPORT SYSTEM PERMEASE PROTEIN DDPC-RELATED"/>
    <property type="match status" value="1"/>
</dbReference>
<evidence type="ECO:0000256" key="6">
    <source>
        <dbReference type="ARBA" id="ARBA00022927"/>
    </source>
</evidence>
<dbReference type="Pfam" id="PF00528">
    <property type="entry name" value="BPD_transp_1"/>
    <property type="match status" value="1"/>
</dbReference>
<evidence type="ECO:0000256" key="1">
    <source>
        <dbReference type="ARBA" id="ARBA00004429"/>
    </source>
</evidence>
<dbReference type="GO" id="GO:0015031">
    <property type="term" value="P:protein transport"/>
    <property type="evidence" value="ECO:0007669"/>
    <property type="project" value="UniProtKB-KW"/>
</dbReference>
<dbReference type="eggNOG" id="COG1173">
    <property type="taxonomic scope" value="Bacteria"/>
</dbReference>
<dbReference type="KEGG" id="cdn:BN940_05856"/>
<dbReference type="PANTHER" id="PTHR43386">
    <property type="entry name" value="OLIGOPEPTIDE TRANSPORT SYSTEM PERMEASE PROTEIN APPC"/>
    <property type="match status" value="1"/>
</dbReference>
<protein>
    <submittedName>
        <fullName evidence="13">Dipeptide transport system permease protein DppC</fullName>
    </submittedName>
</protein>
<dbReference type="NCBIfam" id="NF008160">
    <property type="entry name" value="PRK10913.1"/>
    <property type="match status" value="1"/>
</dbReference>
<evidence type="ECO:0000259" key="12">
    <source>
        <dbReference type="PROSITE" id="PS50928"/>
    </source>
</evidence>
<dbReference type="InterPro" id="IPR000515">
    <property type="entry name" value="MetI-like"/>
</dbReference>
<dbReference type="EMBL" id="HG916765">
    <property type="protein sequence ID" value="CDM23640.1"/>
    <property type="molecule type" value="Genomic_DNA"/>
</dbReference>
<dbReference type="RefSeq" id="WP_084330532.1">
    <property type="nucleotide sequence ID" value="NZ_HG916765.1"/>
</dbReference>
<proteinExistence type="inferred from homology"/>
<evidence type="ECO:0000256" key="9">
    <source>
        <dbReference type="ARBA" id="ARBA00024202"/>
    </source>
</evidence>
<dbReference type="OrthoDB" id="9783218at2"/>
<keyword evidence="14" id="KW-1185">Reference proteome</keyword>
<dbReference type="Pfam" id="PF12911">
    <property type="entry name" value="OppC_N"/>
    <property type="match status" value="1"/>
</dbReference>
<dbReference type="CDD" id="cd06261">
    <property type="entry name" value="TM_PBP2"/>
    <property type="match status" value="1"/>
</dbReference>
<dbReference type="STRING" id="1437824.BN940_05856"/>
<dbReference type="InterPro" id="IPR035906">
    <property type="entry name" value="MetI-like_sf"/>
</dbReference>
<dbReference type="AlphaFoldDB" id="W8X8T6"/>
<evidence type="ECO:0000256" key="5">
    <source>
        <dbReference type="ARBA" id="ARBA00022692"/>
    </source>
</evidence>
<dbReference type="GO" id="GO:0005886">
    <property type="term" value="C:plasma membrane"/>
    <property type="evidence" value="ECO:0007669"/>
    <property type="project" value="UniProtKB-SubCell"/>
</dbReference>
<evidence type="ECO:0000256" key="4">
    <source>
        <dbReference type="ARBA" id="ARBA00022519"/>
    </source>
</evidence>
<dbReference type="HOGENOM" id="CLU_028518_1_1_4"/>
<feature type="domain" description="ABC transmembrane type-1" evidence="12">
    <location>
        <begin position="130"/>
        <end position="319"/>
    </location>
</feature>
<keyword evidence="4" id="KW-0997">Cell inner membrane</keyword>
<evidence type="ECO:0000256" key="2">
    <source>
        <dbReference type="ARBA" id="ARBA00022448"/>
    </source>
</evidence>
<evidence type="ECO:0000313" key="14">
    <source>
        <dbReference type="Proteomes" id="UP000019805"/>
    </source>
</evidence>
<dbReference type="InterPro" id="IPR025966">
    <property type="entry name" value="OppC_N"/>
</dbReference>